<sequence length="32" mass="3431">MAHPISASANNKRPGQSNFPQQNCKQFGGLDS</sequence>
<proteinExistence type="predicted"/>
<accession>A0A2P2PQW4</accession>
<reference evidence="2" key="1">
    <citation type="submission" date="2018-02" db="EMBL/GenBank/DDBJ databases">
        <title>Rhizophora mucronata_Transcriptome.</title>
        <authorList>
            <person name="Meera S.P."/>
            <person name="Sreeshan A."/>
            <person name="Augustine A."/>
        </authorList>
    </citation>
    <scope>NUCLEOTIDE SEQUENCE</scope>
    <source>
        <tissue evidence="2">Leaf</tissue>
    </source>
</reference>
<name>A0A2P2PQW4_RHIMU</name>
<dbReference type="AlphaFoldDB" id="A0A2P2PQW4"/>
<feature type="compositionally biased region" description="Polar residues" evidence="1">
    <location>
        <begin position="7"/>
        <end position="25"/>
    </location>
</feature>
<evidence type="ECO:0000256" key="1">
    <source>
        <dbReference type="SAM" id="MobiDB-lite"/>
    </source>
</evidence>
<dbReference type="EMBL" id="GGEC01076653">
    <property type="protein sequence ID" value="MBX57137.1"/>
    <property type="molecule type" value="Transcribed_RNA"/>
</dbReference>
<organism evidence="2">
    <name type="scientific">Rhizophora mucronata</name>
    <name type="common">Asiatic mangrove</name>
    <dbReference type="NCBI Taxonomy" id="61149"/>
    <lineage>
        <taxon>Eukaryota</taxon>
        <taxon>Viridiplantae</taxon>
        <taxon>Streptophyta</taxon>
        <taxon>Embryophyta</taxon>
        <taxon>Tracheophyta</taxon>
        <taxon>Spermatophyta</taxon>
        <taxon>Magnoliopsida</taxon>
        <taxon>eudicotyledons</taxon>
        <taxon>Gunneridae</taxon>
        <taxon>Pentapetalae</taxon>
        <taxon>rosids</taxon>
        <taxon>fabids</taxon>
        <taxon>Malpighiales</taxon>
        <taxon>Rhizophoraceae</taxon>
        <taxon>Rhizophora</taxon>
    </lineage>
</organism>
<evidence type="ECO:0000313" key="2">
    <source>
        <dbReference type="EMBL" id="MBX57137.1"/>
    </source>
</evidence>
<feature type="region of interest" description="Disordered" evidence="1">
    <location>
        <begin position="1"/>
        <end position="32"/>
    </location>
</feature>
<protein>
    <submittedName>
        <fullName evidence="2">Uncharacterized protein</fullName>
    </submittedName>
</protein>